<proteinExistence type="predicted"/>
<organism evidence="1 2">
    <name type="scientific">Gossypium arboreum</name>
    <name type="common">Tree cotton</name>
    <name type="synonym">Gossypium nanking</name>
    <dbReference type="NCBI Taxonomy" id="29729"/>
    <lineage>
        <taxon>Eukaryota</taxon>
        <taxon>Viridiplantae</taxon>
        <taxon>Streptophyta</taxon>
        <taxon>Embryophyta</taxon>
        <taxon>Tracheophyta</taxon>
        <taxon>Spermatophyta</taxon>
        <taxon>Magnoliopsida</taxon>
        <taxon>eudicotyledons</taxon>
        <taxon>Gunneridae</taxon>
        <taxon>Pentapetalae</taxon>
        <taxon>rosids</taxon>
        <taxon>malvids</taxon>
        <taxon>Malvales</taxon>
        <taxon>Malvaceae</taxon>
        <taxon>Malvoideae</taxon>
        <taxon>Gossypium</taxon>
    </lineage>
</organism>
<sequence length="108" mass="12458">MDSDTSPNDQEVNPRPTIVFAFHREDRTATLAWKYVFLILKTHRLQVFVDGTILIPSQMVTDESGTPVCVLCKSLLAHSFDWLKYSLWYLECSQSNLLESVSYQKDEV</sequence>
<name>A0ABR0NTF0_GOSAR</name>
<accession>A0ABR0NTF0</accession>
<evidence type="ECO:0000313" key="1">
    <source>
        <dbReference type="EMBL" id="KAK5803721.1"/>
    </source>
</evidence>
<dbReference type="EMBL" id="JARKNE010000009">
    <property type="protein sequence ID" value="KAK5803721.1"/>
    <property type="molecule type" value="Genomic_DNA"/>
</dbReference>
<gene>
    <name evidence="1" type="ORF">PVK06_031370</name>
</gene>
<dbReference type="Proteomes" id="UP001358586">
    <property type="component" value="Chromosome 9"/>
</dbReference>
<reference evidence="1 2" key="1">
    <citation type="submission" date="2023-03" db="EMBL/GenBank/DDBJ databases">
        <title>WGS of Gossypium arboreum.</title>
        <authorList>
            <person name="Yu D."/>
        </authorList>
    </citation>
    <scope>NUCLEOTIDE SEQUENCE [LARGE SCALE GENOMIC DNA]</scope>
    <source>
        <tissue evidence="1">Leaf</tissue>
    </source>
</reference>
<protein>
    <submittedName>
        <fullName evidence="1">Uncharacterized protein</fullName>
    </submittedName>
</protein>
<evidence type="ECO:0000313" key="2">
    <source>
        <dbReference type="Proteomes" id="UP001358586"/>
    </source>
</evidence>
<keyword evidence="2" id="KW-1185">Reference proteome</keyword>
<comment type="caution">
    <text evidence="1">The sequence shown here is derived from an EMBL/GenBank/DDBJ whole genome shotgun (WGS) entry which is preliminary data.</text>
</comment>